<name>U4TL05_9LACO</name>
<dbReference type="HOGENOM" id="CLU_3169630_0_0_9"/>
<accession>U4TL05</accession>
<protein>
    <submittedName>
        <fullName evidence="2">Uncharacterized protein</fullName>
    </submittedName>
</protein>
<evidence type="ECO:0000256" key="1">
    <source>
        <dbReference type="SAM" id="SignalP"/>
    </source>
</evidence>
<feature type="signal peptide" evidence="1">
    <location>
        <begin position="1"/>
        <end position="22"/>
    </location>
</feature>
<dbReference type="EMBL" id="KI271591">
    <property type="protein sequence ID" value="ERL64859.1"/>
    <property type="molecule type" value="Genomic_DNA"/>
</dbReference>
<proteinExistence type="predicted"/>
<keyword evidence="1" id="KW-0732">Signal</keyword>
<keyword evidence="3" id="KW-1185">Reference proteome</keyword>
<evidence type="ECO:0000313" key="3">
    <source>
        <dbReference type="Proteomes" id="UP000030647"/>
    </source>
</evidence>
<reference evidence="3" key="1">
    <citation type="journal article" date="2013" name="Genome Announc.">
        <title>Whole-Genome Sequencing of Lactobacillus shenzhenensis Strain LY-73T.</title>
        <authorList>
            <person name="Lin Z."/>
            <person name="Liu Z."/>
            <person name="Yang R."/>
            <person name="Zou Y."/>
            <person name="Wan D."/>
            <person name="Chen J."/>
            <person name="Guo M."/>
            <person name="Zhao J."/>
            <person name="Fang C."/>
            <person name="Yang R."/>
            <person name="Liu F."/>
        </authorList>
    </citation>
    <scope>NUCLEOTIDE SEQUENCE [LARGE SCALE GENOMIC DNA]</scope>
    <source>
        <strain evidence="3">LY-73</strain>
    </source>
</reference>
<sequence>MLKASKSFLNVLLNMSISPLSALVTQPNYFVPTTNNQLYNIAVAKTS</sequence>
<dbReference type="Proteomes" id="UP000030647">
    <property type="component" value="Unassembled WGS sequence"/>
</dbReference>
<organism evidence="2 3">
    <name type="scientific">Schleiferilactobacillus shenzhenensis LY-73</name>
    <dbReference type="NCBI Taxonomy" id="1231336"/>
    <lineage>
        <taxon>Bacteria</taxon>
        <taxon>Bacillati</taxon>
        <taxon>Bacillota</taxon>
        <taxon>Bacilli</taxon>
        <taxon>Lactobacillales</taxon>
        <taxon>Lactobacillaceae</taxon>
        <taxon>Schleiferilactobacillus</taxon>
    </lineage>
</organism>
<evidence type="ECO:0000313" key="2">
    <source>
        <dbReference type="EMBL" id="ERL64859.1"/>
    </source>
</evidence>
<gene>
    <name evidence="2" type="ORF">L248_0463</name>
</gene>
<feature type="chain" id="PRO_5004655859" evidence="1">
    <location>
        <begin position="23"/>
        <end position="47"/>
    </location>
</feature>
<dbReference type="AlphaFoldDB" id="U4TL05"/>